<evidence type="ECO:0000256" key="8">
    <source>
        <dbReference type="SAM" id="MobiDB-lite"/>
    </source>
</evidence>
<dbReference type="Gramene" id="ONH97301">
    <property type="protein sequence ID" value="ONH97301"/>
    <property type="gene ID" value="PRUPE_7G182600"/>
</dbReference>
<feature type="transmembrane region" description="Helical" evidence="9">
    <location>
        <begin position="423"/>
        <end position="449"/>
    </location>
</feature>
<dbReference type="PANTHER" id="PTHR24186">
    <property type="entry name" value="PROTEIN PHOSPHATASE 1 REGULATORY SUBUNIT"/>
    <property type="match status" value="1"/>
</dbReference>
<evidence type="ECO:0000256" key="1">
    <source>
        <dbReference type="ARBA" id="ARBA00004141"/>
    </source>
</evidence>
<dbReference type="EMBL" id="CM007657">
    <property type="protein sequence ID" value="ONH97301.1"/>
    <property type="molecule type" value="Genomic_DNA"/>
</dbReference>
<gene>
    <name evidence="11" type="ORF">PRUPE_7G182600</name>
</gene>
<evidence type="ECO:0000313" key="12">
    <source>
        <dbReference type="Proteomes" id="UP000006882"/>
    </source>
</evidence>
<accession>A0A251ND95</accession>
<feature type="transmembrane region" description="Helical" evidence="9">
    <location>
        <begin position="461"/>
        <end position="485"/>
    </location>
</feature>
<dbReference type="InterPro" id="IPR002110">
    <property type="entry name" value="Ankyrin_rpt"/>
</dbReference>
<evidence type="ECO:0000256" key="7">
    <source>
        <dbReference type="PROSITE-ProRule" id="PRU00023"/>
    </source>
</evidence>
<keyword evidence="4 9" id="KW-1133">Transmembrane helix</keyword>
<dbReference type="AlphaFoldDB" id="A0A251ND95"/>
<feature type="transmembrane region" description="Helical" evidence="9">
    <location>
        <begin position="491"/>
        <end position="514"/>
    </location>
</feature>
<feature type="domain" description="PGG" evidence="10">
    <location>
        <begin position="363"/>
        <end position="484"/>
    </location>
</feature>
<dbReference type="SMART" id="SM00248">
    <property type="entry name" value="ANK"/>
    <property type="match status" value="5"/>
</dbReference>
<keyword evidence="5 7" id="KW-0040">ANK repeat</keyword>
<dbReference type="SUPFAM" id="SSF48403">
    <property type="entry name" value="Ankyrin repeat"/>
    <property type="match status" value="1"/>
</dbReference>
<protein>
    <recommendedName>
        <fullName evidence="10">PGG domain-containing protein</fullName>
    </recommendedName>
</protein>
<evidence type="ECO:0000259" key="10">
    <source>
        <dbReference type="Pfam" id="PF13962"/>
    </source>
</evidence>
<feature type="transmembrane region" description="Helical" evidence="9">
    <location>
        <begin position="373"/>
        <end position="395"/>
    </location>
</feature>
<dbReference type="PROSITE" id="PS50297">
    <property type="entry name" value="ANK_REP_REGION"/>
    <property type="match status" value="1"/>
</dbReference>
<dbReference type="GO" id="GO:0016020">
    <property type="term" value="C:membrane"/>
    <property type="evidence" value="ECO:0000318"/>
    <property type="project" value="GO_Central"/>
</dbReference>
<organism evidence="11 12">
    <name type="scientific">Prunus persica</name>
    <name type="common">Peach</name>
    <name type="synonym">Amygdalus persica</name>
    <dbReference type="NCBI Taxonomy" id="3760"/>
    <lineage>
        <taxon>Eukaryota</taxon>
        <taxon>Viridiplantae</taxon>
        <taxon>Streptophyta</taxon>
        <taxon>Embryophyta</taxon>
        <taxon>Tracheophyta</taxon>
        <taxon>Spermatophyta</taxon>
        <taxon>Magnoliopsida</taxon>
        <taxon>eudicotyledons</taxon>
        <taxon>Gunneridae</taxon>
        <taxon>Pentapetalae</taxon>
        <taxon>rosids</taxon>
        <taxon>fabids</taxon>
        <taxon>Rosales</taxon>
        <taxon>Rosaceae</taxon>
        <taxon>Amygdaloideae</taxon>
        <taxon>Amygdaleae</taxon>
        <taxon>Prunus</taxon>
    </lineage>
</organism>
<keyword evidence="3" id="KW-0677">Repeat</keyword>
<dbReference type="STRING" id="3760.A0A251ND95"/>
<dbReference type="PROSITE" id="PS50088">
    <property type="entry name" value="ANK_REPEAT"/>
    <property type="match status" value="2"/>
</dbReference>
<evidence type="ECO:0000256" key="4">
    <source>
        <dbReference type="ARBA" id="ARBA00022989"/>
    </source>
</evidence>
<evidence type="ECO:0000256" key="6">
    <source>
        <dbReference type="ARBA" id="ARBA00023136"/>
    </source>
</evidence>
<dbReference type="Gene3D" id="1.25.40.20">
    <property type="entry name" value="Ankyrin repeat-containing domain"/>
    <property type="match status" value="1"/>
</dbReference>
<dbReference type="PANTHER" id="PTHR24186:SF36">
    <property type="entry name" value="SERINE_THREONINE-PROTEIN PHOSPHATASE 6 REGULATORY ANKYRIN REPEAT SUBUNIT A-LIKE"/>
    <property type="match status" value="1"/>
</dbReference>
<evidence type="ECO:0000256" key="9">
    <source>
        <dbReference type="SAM" id="Phobius"/>
    </source>
</evidence>
<keyword evidence="6 9" id="KW-0472">Membrane</keyword>
<keyword evidence="2 9" id="KW-0812">Transmembrane</keyword>
<feature type="region of interest" description="Disordered" evidence="8">
    <location>
        <begin position="337"/>
        <end position="365"/>
    </location>
</feature>
<keyword evidence="12" id="KW-1185">Reference proteome</keyword>
<evidence type="ECO:0000256" key="5">
    <source>
        <dbReference type="ARBA" id="ARBA00023043"/>
    </source>
</evidence>
<evidence type="ECO:0000313" key="11">
    <source>
        <dbReference type="EMBL" id="ONH97301.1"/>
    </source>
</evidence>
<dbReference type="eggNOG" id="KOG0504">
    <property type="taxonomic scope" value="Eukaryota"/>
</dbReference>
<evidence type="ECO:0000256" key="2">
    <source>
        <dbReference type="ARBA" id="ARBA00022692"/>
    </source>
</evidence>
<comment type="subcellular location">
    <subcellularLocation>
        <location evidence="1">Membrane</location>
        <topology evidence="1">Multi-pass membrane protein</topology>
    </subcellularLocation>
</comment>
<feature type="repeat" description="ANK" evidence="7">
    <location>
        <begin position="78"/>
        <end position="100"/>
    </location>
</feature>
<dbReference type="Pfam" id="PF13962">
    <property type="entry name" value="PGG"/>
    <property type="match status" value="1"/>
</dbReference>
<feature type="repeat" description="ANK" evidence="7">
    <location>
        <begin position="161"/>
        <end position="193"/>
    </location>
</feature>
<reference evidence="11 12" key="1">
    <citation type="journal article" date="2013" name="Nat. Genet.">
        <title>The high-quality draft genome of peach (Prunus persica) identifies unique patterns of genetic diversity, domestication and genome evolution.</title>
        <authorList>
            <consortium name="International Peach Genome Initiative"/>
            <person name="Verde I."/>
            <person name="Abbott A.G."/>
            <person name="Scalabrin S."/>
            <person name="Jung S."/>
            <person name="Shu S."/>
            <person name="Marroni F."/>
            <person name="Zhebentyayeva T."/>
            <person name="Dettori M.T."/>
            <person name="Grimwood J."/>
            <person name="Cattonaro F."/>
            <person name="Zuccolo A."/>
            <person name="Rossini L."/>
            <person name="Jenkins J."/>
            <person name="Vendramin E."/>
            <person name="Meisel L.A."/>
            <person name="Decroocq V."/>
            <person name="Sosinski B."/>
            <person name="Prochnik S."/>
            <person name="Mitros T."/>
            <person name="Policriti A."/>
            <person name="Cipriani G."/>
            <person name="Dondini L."/>
            <person name="Ficklin S."/>
            <person name="Goodstein D.M."/>
            <person name="Xuan P."/>
            <person name="Del Fabbro C."/>
            <person name="Aramini V."/>
            <person name="Copetti D."/>
            <person name="Gonzalez S."/>
            <person name="Horner D.S."/>
            <person name="Falchi R."/>
            <person name="Lucas S."/>
            <person name="Mica E."/>
            <person name="Maldonado J."/>
            <person name="Lazzari B."/>
            <person name="Bielenberg D."/>
            <person name="Pirona R."/>
            <person name="Miculan M."/>
            <person name="Barakat A."/>
            <person name="Testolin R."/>
            <person name="Stella A."/>
            <person name="Tartarini S."/>
            <person name="Tonutti P."/>
            <person name="Arus P."/>
            <person name="Orellana A."/>
            <person name="Wells C."/>
            <person name="Main D."/>
            <person name="Vizzotto G."/>
            <person name="Silva H."/>
            <person name="Salamini F."/>
            <person name="Schmutz J."/>
            <person name="Morgante M."/>
            <person name="Rokhsar D.S."/>
        </authorList>
    </citation>
    <scope>NUCLEOTIDE SEQUENCE [LARGE SCALE GENOMIC DNA]</scope>
    <source>
        <strain evidence="12">cv. Nemared</strain>
    </source>
</reference>
<proteinExistence type="predicted"/>
<evidence type="ECO:0000256" key="3">
    <source>
        <dbReference type="ARBA" id="ARBA00022737"/>
    </source>
</evidence>
<dbReference type="Pfam" id="PF00023">
    <property type="entry name" value="Ank"/>
    <property type="match status" value="1"/>
</dbReference>
<dbReference type="InterPro" id="IPR026961">
    <property type="entry name" value="PGG_dom"/>
</dbReference>
<dbReference type="InterPro" id="IPR036770">
    <property type="entry name" value="Ankyrin_rpt-contain_sf"/>
</dbReference>
<feature type="compositionally biased region" description="Basic and acidic residues" evidence="8">
    <location>
        <begin position="349"/>
        <end position="365"/>
    </location>
</feature>
<dbReference type="Pfam" id="PF12796">
    <property type="entry name" value="Ank_2"/>
    <property type="match status" value="1"/>
</dbReference>
<sequence>MDLDVFNAAKEGKTDVLKRRHHLDQILTPTKNTILHIYISFASTPNYVEPEEEALRPPSVVNEILQMCPALLSQKNESGETALHIAARHGRADIVELLIKTAKAGPREDLENGPSSSVEAWQIFIRRYTLTPLYLAAERRYKALFSEILGTCKHPTYQGPIGRTALHAAVIHGDEEMTTEILNKEKDLAIVADEKGAYLGDEANKKTALQIAASKGHVNVMEQLISHCPDCCKVVDRRRRNAFHYALEKHKPRIIEFVLKGTWLSNVLLNAKDVDGNTPLHLLNAPLNPWIPFIDDARVDKMAFNKENMNALDVIKANDDLQDMIFVANDLKRNGASSGHRILSENDNDGQKLKENKGGEDTETNKNIRDSHLIVAALVATVTFAAGVTMPGGYYQASDQGNGPSNGPTPGYAVLTNDTAFQFFYLFNMLALCLSTFSVLVHLLILTLHEGKEGSKRFWRPIIYTTTASVVAMMIAFTSGTYAVLGDSPQLARSGLIVVGYAFFLLSYVQFLVVQRENNSIFLHKLTRLFVIMFKK</sequence>
<name>A0A251ND95_PRUPE</name>
<dbReference type="Proteomes" id="UP000006882">
    <property type="component" value="Chromosome G7"/>
</dbReference>